<dbReference type="CDD" id="cd03360">
    <property type="entry name" value="LbH_AT_putative"/>
    <property type="match status" value="1"/>
</dbReference>
<dbReference type="PANTHER" id="PTHR43300:SF7">
    <property type="entry name" value="UDP-N-ACETYLBACILLOSAMINE N-ACETYLTRANSFERASE"/>
    <property type="match status" value="1"/>
</dbReference>
<evidence type="ECO:0000256" key="5">
    <source>
        <dbReference type="PIRSR" id="PIRSR620019-1"/>
    </source>
</evidence>
<comment type="similarity">
    <text evidence="1">Belongs to the transferase hexapeptide repeat family.</text>
</comment>
<dbReference type="Pfam" id="PF00132">
    <property type="entry name" value="Hexapep"/>
    <property type="match status" value="2"/>
</dbReference>
<dbReference type="RefSeq" id="WP_009033652.1">
    <property type="nucleotide sequence ID" value="NZ_ALWO02000045.1"/>
</dbReference>
<feature type="active site" description="Proton acceptor" evidence="5">
    <location>
        <position position="132"/>
    </location>
</feature>
<dbReference type="SUPFAM" id="SSF51161">
    <property type="entry name" value="Trimeric LpxA-like enzymes"/>
    <property type="match status" value="1"/>
</dbReference>
<dbReference type="InterPro" id="IPR011004">
    <property type="entry name" value="Trimer_LpxA-like_sf"/>
</dbReference>
<dbReference type="InterPro" id="IPR018357">
    <property type="entry name" value="Hexapep_transf_CS"/>
</dbReference>
<keyword evidence="3" id="KW-0677">Repeat</keyword>
<evidence type="ECO:0000313" key="8">
    <source>
        <dbReference type="EMBL" id="EOZ93750.1"/>
    </source>
</evidence>
<dbReference type="InterPro" id="IPR041561">
    <property type="entry name" value="PglD_N"/>
</dbReference>
<dbReference type="Gene3D" id="3.40.50.20">
    <property type="match status" value="1"/>
</dbReference>
<dbReference type="InterPro" id="IPR001451">
    <property type="entry name" value="Hexapep"/>
</dbReference>
<dbReference type="InterPro" id="IPR020019">
    <property type="entry name" value="AcTrfase_PglD-like"/>
</dbReference>
<accession>S2D9T7</accession>
<dbReference type="EMBL" id="ALWO02000045">
    <property type="protein sequence ID" value="EOZ93750.1"/>
    <property type="molecule type" value="Genomic_DNA"/>
</dbReference>
<feature type="domain" description="PglD N-terminal" evidence="7">
    <location>
        <begin position="2"/>
        <end position="76"/>
    </location>
</feature>
<dbReference type="eggNOG" id="COG0110">
    <property type="taxonomic scope" value="Bacteria"/>
</dbReference>
<dbReference type="Pfam" id="PF17836">
    <property type="entry name" value="PglD_N"/>
    <property type="match status" value="1"/>
</dbReference>
<gene>
    <name evidence="8" type="ORF">A33Q_3696</name>
</gene>
<dbReference type="PANTHER" id="PTHR43300">
    <property type="entry name" value="ACETYLTRANSFERASE"/>
    <property type="match status" value="1"/>
</dbReference>
<dbReference type="AlphaFoldDB" id="S2D9T7"/>
<evidence type="ECO:0000256" key="6">
    <source>
        <dbReference type="PIRSR" id="PIRSR620019-2"/>
    </source>
</evidence>
<reference evidence="8 9" key="1">
    <citation type="journal article" date="2013" name="Genome Announc.">
        <title>Draft Genome Sequence of Indibacter alkaliphilus Strain LW1T, Isolated from Lonar Lake, a Haloalkaline Lake in the Buldana District of Maharashtra, India.</title>
        <authorList>
            <person name="Singh A."/>
            <person name="Kumar Jangir P."/>
            <person name="Sharma R."/>
            <person name="Singh A."/>
            <person name="Kumar Pinnaka A."/>
            <person name="Shivaji S."/>
        </authorList>
    </citation>
    <scope>NUCLEOTIDE SEQUENCE [LARGE SCALE GENOMIC DNA]</scope>
    <source>
        <strain evidence="9">CCUG 57479 / KCTC 22604 / LW1</strain>
    </source>
</reference>
<dbReference type="Gene3D" id="2.160.10.10">
    <property type="entry name" value="Hexapeptide repeat proteins"/>
    <property type="match status" value="1"/>
</dbReference>
<dbReference type="OrthoDB" id="708224at2"/>
<proteinExistence type="inferred from homology"/>
<dbReference type="STRING" id="1189612.A33Q_3696"/>
<evidence type="ECO:0000313" key="9">
    <source>
        <dbReference type="Proteomes" id="UP000006073"/>
    </source>
</evidence>
<comment type="caution">
    <text evidence="8">The sequence shown here is derived from an EMBL/GenBank/DDBJ whole genome shotgun (WGS) entry which is preliminary data.</text>
</comment>
<evidence type="ECO:0000256" key="4">
    <source>
        <dbReference type="ARBA" id="ARBA00023315"/>
    </source>
</evidence>
<evidence type="ECO:0000256" key="1">
    <source>
        <dbReference type="ARBA" id="ARBA00007274"/>
    </source>
</evidence>
<evidence type="ECO:0000256" key="3">
    <source>
        <dbReference type="ARBA" id="ARBA00022737"/>
    </source>
</evidence>
<dbReference type="Proteomes" id="UP000006073">
    <property type="component" value="Unassembled WGS sequence"/>
</dbReference>
<name>S2D9T7_INDAL</name>
<dbReference type="GO" id="GO:0016746">
    <property type="term" value="F:acyltransferase activity"/>
    <property type="evidence" value="ECO:0007669"/>
    <property type="project" value="UniProtKB-KW"/>
</dbReference>
<evidence type="ECO:0000259" key="7">
    <source>
        <dbReference type="Pfam" id="PF17836"/>
    </source>
</evidence>
<dbReference type="InterPro" id="IPR050179">
    <property type="entry name" value="Trans_hexapeptide_repeat"/>
</dbReference>
<sequence>MLIAGAGGHALELLDLLLNQQQVDNLVFFDNVNPITLFEGKYPVLKTEKEILEQFKKGPHFTLGTGNPKHRKFFFDWFTKLGGMHFPVKGEGVVYSNFTENSDADIFNLCFIGAKTKIGKGALINTGAQLHHEVQIGDFSEVNPGAVVLGKAQIGNFTSIGANATILPKVKIGDHVVVGAGSVVTRDVPNGVTVIGVPAKIV</sequence>
<evidence type="ECO:0000256" key="2">
    <source>
        <dbReference type="ARBA" id="ARBA00022679"/>
    </source>
</evidence>
<feature type="site" description="Increases basicity of active site His" evidence="5">
    <location>
        <position position="133"/>
    </location>
</feature>
<keyword evidence="9" id="KW-1185">Reference proteome</keyword>
<keyword evidence="4" id="KW-0012">Acyltransferase</keyword>
<keyword evidence="2 8" id="KW-0808">Transferase</keyword>
<organism evidence="8 9">
    <name type="scientific">Indibacter alkaliphilus (strain CCUG 57479 / KCTC 22604 / LW1)</name>
    <dbReference type="NCBI Taxonomy" id="1189612"/>
    <lineage>
        <taxon>Bacteria</taxon>
        <taxon>Pseudomonadati</taxon>
        <taxon>Bacteroidota</taxon>
        <taxon>Cytophagia</taxon>
        <taxon>Cytophagales</taxon>
        <taxon>Cyclobacteriaceae</taxon>
    </lineage>
</organism>
<feature type="binding site" evidence="6">
    <location>
        <position position="66"/>
    </location>
    <ligand>
        <name>substrate</name>
    </ligand>
</feature>
<protein>
    <submittedName>
        <fullName evidence="8">Capsular polysaccharide related hexapeptide transferase family protein</fullName>
    </submittedName>
</protein>
<dbReference type="PROSITE" id="PS00101">
    <property type="entry name" value="HEXAPEP_TRANSFERASES"/>
    <property type="match status" value="1"/>
</dbReference>